<evidence type="ECO:0000256" key="11">
    <source>
        <dbReference type="ARBA" id="ARBA00023004"/>
    </source>
</evidence>
<evidence type="ECO:0000256" key="15">
    <source>
        <dbReference type="ARBA" id="ARBA00023180"/>
    </source>
</evidence>
<dbReference type="GO" id="GO:0004322">
    <property type="term" value="F:ferroxidase activity"/>
    <property type="evidence" value="ECO:0007669"/>
    <property type="project" value="TreeGrafter"/>
</dbReference>
<evidence type="ECO:0000259" key="20">
    <source>
        <dbReference type="Pfam" id="PF00394"/>
    </source>
</evidence>
<dbReference type="PROSITE" id="PS00079">
    <property type="entry name" value="MULTICOPPER_OXIDASE1"/>
    <property type="match status" value="2"/>
</dbReference>
<dbReference type="GO" id="GO:0005507">
    <property type="term" value="F:copper ion binding"/>
    <property type="evidence" value="ECO:0007669"/>
    <property type="project" value="InterPro"/>
</dbReference>
<evidence type="ECO:0000256" key="16">
    <source>
        <dbReference type="ARBA" id="ARBA00037814"/>
    </source>
</evidence>
<dbReference type="PANTHER" id="PTHR11709">
    <property type="entry name" value="MULTI-COPPER OXIDASE"/>
    <property type="match status" value="1"/>
</dbReference>
<evidence type="ECO:0000256" key="14">
    <source>
        <dbReference type="ARBA" id="ARBA00023136"/>
    </source>
</evidence>
<reference evidence="23" key="1">
    <citation type="journal article" date="2023" name="Mol. Phylogenet. Evol.">
        <title>Genome-scale phylogeny and comparative genomics of the fungal order Sordariales.</title>
        <authorList>
            <person name="Hensen N."/>
            <person name="Bonometti L."/>
            <person name="Westerberg I."/>
            <person name="Brannstrom I.O."/>
            <person name="Guillou S."/>
            <person name="Cros-Aarteil S."/>
            <person name="Calhoun S."/>
            <person name="Haridas S."/>
            <person name="Kuo A."/>
            <person name="Mondo S."/>
            <person name="Pangilinan J."/>
            <person name="Riley R."/>
            <person name="LaButti K."/>
            <person name="Andreopoulos B."/>
            <person name="Lipzen A."/>
            <person name="Chen C."/>
            <person name="Yan M."/>
            <person name="Daum C."/>
            <person name="Ng V."/>
            <person name="Clum A."/>
            <person name="Steindorff A."/>
            <person name="Ohm R.A."/>
            <person name="Martin F."/>
            <person name="Silar P."/>
            <person name="Natvig D.O."/>
            <person name="Lalanne C."/>
            <person name="Gautier V."/>
            <person name="Ament-Velasquez S.L."/>
            <person name="Kruys A."/>
            <person name="Hutchinson M.I."/>
            <person name="Powell A.J."/>
            <person name="Barry K."/>
            <person name="Miller A.N."/>
            <person name="Grigoriev I.V."/>
            <person name="Debuchy R."/>
            <person name="Gladieux P."/>
            <person name="Hiltunen Thoren M."/>
            <person name="Johannesson H."/>
        </authorList>
    </citation>
    <scope>NUCLEOTIDE SEQUENCE</scope>
    <source>
        <strain evidence="23">CBS 103.79</strain>
    </source>
</reference>
<dbReference type="AlphaFoldDB" id="A0AAN6RR92"/>
<evidence type="ECO:0000256" key="8">
    <source>
        <dbReference type="ARBA" id="ARBA00022737"/>
    </source>
</evidence>
<dbReference type="SUPFAM" id="SSF49503">
    <property type="entry name" value="Cupredoxins"/>
    <property type="match status" value="3"/>
</dbReference>
<evidence type="ECO:0000256" key="7">
    <source>
        <dbReference type="ARBA" id="ARBA00022729"/>
    </source>
</evidence>
<keyword evidence="8" id="KW-0677">Repeat</keyword>
<keyword evidence="3" id="KW-1003">Cell membrane</keyword>
<comment type="caution">
    <text evidence="23">The sequence shown here is derived from an EMBL/GenBank/DDBJ whole genome shotgun (WGS) entry which is preliminary data.</text>
</comment>
<evidence type="ECO:0000256" key="19">
    <source>
        <dbReference type="SAM" id="SignalP"/>
    </source>
</evidence>
<evidence type="ECO:0000259" key="22">
    <source>
        <dbReference type="Pfam" id="PF07732"/>
    </source>
</evidence>
<evidence type="ECO:0000256" key="12">
    <source>
        <dbReference type="ARBA" id="ARBA00023008"/>
    </source>
</evidence>
<dbReference type="FunFam" id="2.60.40.420:FF:000024">
    <property type="entry name" value="FET5p Multicopper oxidase"/>
    <property type="match status" value="1"/>
</dbReference>
<feature type="domain" description="Plastocyanin-like" evidence="21">
    <location>
        <begin position="376"/>
        <end position="511"/>
    </location>
</feature>
<evidence type="ECO:0000259" key="21">
    <source>
        <dbReference type="Pfam" id="PF07731"/>
    </source>
</evidence>
<dbReference type="InterPro" id="IPR045087">
    <property type="entry name" value="Cu-oxidase_fam"/>
</dbReference>
<dbReference type="PROSITE" id="PS00080">
    <property type="entry name" value="MULTICOPPER_OXIDASE2"/>
    <property type="match status" value="1"/>
</dbReference>
<dbReference type="Pfam" id="PF07731">
    <property type="entry name" value="Cu-oxidase_2"/>
    <property type="match status" value="1"/>
</dbReference>
<dbReference type="GO" id="GO:0010106">
    <property type="term" value="P:cellular response to iron ion starvation"/>
    <property type="evidence" value="ECO:0007669"/>
    <property type="project" value="TreeGrafter"/>
</dbReference>
<evidence type="ECO:0000256" key="9">
    <source>
        <dbReference type="ARBA" id="ARBA00022989"/>
    </source>
</evidence>
<dbReference type="FunFam" id="2.60.40.420:FF:000025">
    <property type="entry name" value="FET5p Multicopper oxidase"/>
    <property type="match status" value="1"/>
</dbReference>
<evidence type="ECO:0000256" key="4">
    <source>
        <dbReference type="ARBA" id="ARBA00022496"/>
    </source>
</evidence>
<keyword evidence="2" id="KW-0813">Transport</keyword>
<evidence type="ECO:0000256" key="1">
    <source>
        <dbReference type="ARBA" id="ARBA00010609"/>
    </source>
</evidence>
<gene>
    <name evidence="23" type="ORF">C8A05DRAFT_18295</name>
</gene>
<evidence type="ECO:0000256" key="17">
    <source>
        <dbReference type="SAM" id="MobiDB-lite"/>
    </source>
</evidence>
<evidence type="ECO:0000256" key="18">
    <source>
        <dbReference type="SAM" id="Phobius"/>
    </source>
</evidence>
<keyword evidence="7 19" id="KW-0732">Signal</keyword>
<dbReference type="GO" id="GO:0033573">
    <property type="term" value="C:high-affinity iron permease complex"/>
    <property type="evidence" value="ECO:0007669"/>
    <property type="project" value="TreeGrafter"/>
</dbReference>
<keyword evidence="15" id="KW-0325">Glycoprotein</keyword>
<proteinExistence type="inferred from homology"/>
<organism evidence="23 24">
    <name type="scientific">Staphylotrichum tortipilum</name>
    <dbReference type="NCBI Taxonomy" id="2831512"/>
    <lineage>
        <taxon>Eukaryota</taxon>
        <taxon>Fungi</taxon>
        <taxon>Dikarya</taxon>
        <taxon>Ascomycota</taxon>
        <taxon>Pezizomycotina</taxon>
        <taxon>Sordariomycetes</taxon>
        <taxon>Sordariomycetidae</taxon>
        <taxon>Sordariales</taxon>
        <taxon>Chaetomiaceae</taxon>
        <taxon>Staphylotrichum</taxon>
    </lineage>
</organism>
<dbReference type="CDD" id="cd13899">
    <property type="entry name" value="CuRO_3_Fet3p"/>
    <property type="match status" value="1"/>
</dbReference>
<dbReference type="EMBL" id="MU855813">
    <property type="protein sequence ID" value="KAK3899241.1"/>
    <property type="molecule type" value="Genomic_DNA"/>
</dbReference>
<name>A0AAN6RR92_9PEZI</name>
<dbReference type="Gene3D" id="2.60.40.420">
    <property type="entry name" value="Cupredoxins - blue copper proteins"/>
    <property type="match status" value="3"/>
</dbReference>
<keyword evidence="11" id="KW-0408">Iron</keyword>
<keyword evidence="10" id="KW-0560">Oxidoreductase</keyword>
<dbReference type="InterPro" id="IPR002355">
    <property type="entry name" value="Cu_oxidase_Cu_BS"/>
</dbReference>
<dbReference type="InterPro" id="IPR011706">
    <property type="entry name" value="Cu-oxidase_C"/>
</dbReference>
<dbReference type="InterPro" id="IPR011707">
    <property type="entry name" value="Cu-oxidase-like_N"/>
</dbReference>
<comment type="similarity">
    <text evidence="1">Belongs to the multicopper oxidase family.</text>
</comment>
<reference evidence="23" key="2">
    <citation type="submission" date="2023-05" db="EMBL/GenBank/DDBJ databases">
        <authorList>
            <consortium name="Lawrence Berkeley National Laboratory"/>
            <person name="Steindorff A."/>
            <person name="Hensen N."/>
            <person name="Bonometti L."/>
            <person name="Westerberg I."/>
            <person name="Brannstrom I.O."/>
            <person name="Guillou S."/>
            <person name="Cros-Aarteil S."/>
            <person name="Calhoun S."/>
            <person name="Haridas S."/>
            <person name="Kuo A."/>
            <person name="Mondo S."/>
            <person name="Pangilinan J."/>
            <person name="Riley R."/>
            <person name="Labutti K."/>
            <person name="Andreopoulos B."/>
            <person name="Lipzen A."/>
            <person name="Chen C."/>
            <person name="Yanf M."/>
            <person name="Daum C."/>
            <person name="Ng V."/>
            <person name="Clum A."/>
            <person name="Ohm R."/>
            <person name="Martin F."/>
            <person name="Silar P."/>
            <person name="Natvig D."/>
            <person name="Lalanne C."/>
            <person name="Gautier V."/>
            <person name="Ament-Velasquez S.L."/>
            <person name="Kruys A."/>
            <person name="Hutchinson M.I."/>
            <person name="Powell A.J."/>
            <person name="Barry K."/>
            <person name="Miller A.N."/>
            <person name="Grigoriev I.V."/>
            <person name="Debuchy R."/>
            <person name="Gladieux P."/>
            <person name="Thoren M.H."/>
            <person name="Johannesson H."/>
        </authorList>
    </citation>
    <scope>NUCLEOTIDE SEQUENCE</scope>
    <source>
        <strain evidence="23">CBS 103.79</strain>
    </source>
</reference>
<feature type="domain" description="Plastocyanin-like" evidence="22">
    <location>
        <begin position="43"/>
        <end position="159"/>
    </location>
</feature>
<keyword evidence="6" id="KW-0479">Metal-binding</keyword>
<feature type="signal peptide" evidence="19">
    <location>
        <begin position="1"/>
        <end position="34"/>
    </location>
</feature>
<keyword evidence="12" id="KW-0186">Copper</keyword>
<evidence type="ECO:0000256" key="6">
    <source>
        <dbReference type="ARBA" id="ARBA00022723"/>
    </source>
</evidence>
<dbReference type="Proteomes" id="UP001303889">
    <property type="component" value="Unassembled WGS sequence"/>
</dbReference>
<evidence type="ECO:0000256" key="3">
    <source>
        <dbReference type="ARBA" id="ARBA00022475"/>
    </source>
</evidence>
<evidence type="ECO:0000256" key="5">
    <source>
        <dbReference type="ARBA" id="ARBA00022692"/>
    </source>
</evidence>
<keyword evidence="13" id="KW-0406">Ion transport</keyword>
<evidence type="ECO:0000256" key="2">
    <source>
        <dbReference type="ARBA" id="ARBA00022448"/>
    </source>
</evidence>
<dbReference type="InterPro" id="IPR033138">
    <property type="entry name" value="Cu_oxidase_CS"/>
</dbReference>
<dbReference type="GO" id="GO:0033215">
    <property type="term" value="P:reductive iron assimilation"/>
    <property type="evidence" value="ECO:0007669"/>
    <property type="project" value="TreeGrafter"/>
</dbReference>
<keyword evidence="14 18" id="KW-0472">Membrane</keyword>
<evidence type="ECO:0000313" key="24">
    <source>
        <dbReference type="Proteomes" id="UP001303889"/>
    </source>
</evidence>
<dbReference type="PANTHER" id="PTHR11709:SF361">
    <property type="entry name" value="IRON TRANSPORT MULTICOPPER OXIDASE FET3"/>
    <property type="match status" value="1"/>
</dbReference>
<dbReference type="CDD" id="cd13851">
    <property type="entry name" value="CuRO_1_Fet3p"/>
    <property type="match status" value="1"/>
</dbReference>
<dbReference type="InterPro" id="IPR044130">
    <property type="entry name" value="CuRO_2_Fet3-like"/>
</dbReference>
<comment type="subcellular location">
    <subcellularLocation>
        <location evidence="16">Cell membrane</location>
        <topology evidence="16">Single-pass type I membrane protein</topology>
        <orientation evidence="16">Extracellular side</orientation>
    </subcellularLocation>
</comment>
<dbReference type="FunFam" id="2.60.40.420:FF:000022">
    <property type="entry name" value="FET5p Multicopper oxidase"/>
    <property type="match status" value="1"/>
</dbReference>
<sequence>MAQLAFGRRHGRAVNITAASWLLCLLCHGLLAAAATVTHDFNITWTTANPDGMANRPVIGINGQWPIPTIHVNVGDQLVVNVLNSLGNESTSLHFHGLYMRGATYMDGPVSVTQCPILPGERFTYNFTIEQPGTYWYHSHIHGQYPDGLRGPLIVHDPKSPFADLYDEEVVLSVSDWYHDEMHGLINHFMSKANPTGAEPVPKSALLNETQDLSVPLQPGRTYLFRMVNMGAFAGQYVWFEGHNMTILEVDGIYTHPAEASMIYLSAAQRCSFLITARNDTSANFPIVASMDTDLFDKLPDDLNWNVTGWLVYDKAKPLPAPAVVYDPYEPFDDVSLVPWDNQTLLGEPDQTISLDVIMDNLGDGANYAFFNNITYTSPIVPTLFTALTAGDLATNPAVYGTHTHPFVLEKDKVVELVINNLDPGKHPFHLHGHAFQVVWRSEEEAGPFAESGVTVEQFGKVPMRRDTVVLRPNGNLVLRFRGDNPGVWLFHCHLEWHVQSGLVATFVEAPLEMQKTLAVPREHLDVCERAGVPTVGNAAGNSVDWLDLSGERAPPGRLPEGFTTKGIVALVFSCLSGILGVAVVAWYGFAGGAEGGAVGTEGTAVAGGVVAGKGESNGAGNKGGEGSGGESDGIGGEGDGRTGRGG</sequence>
<dbReference type="InterPro" id="IPR001117">
    <property type="entry name" value="Cu-oxidase_2nd"/>
</dbReference>
<evidence type="ECO:0000313" key="23">
    <source>
        <dbReference type="EMBL" id="KAK3899241.1"/>
    </source>
</evidence>
<dbReference type="Pfam" id="PF07732">
    <property type="entry name" value="Cu-oxidase_3"/>
    <property type="match status" value="1"/>
</dbReference>
<feature type="domain" description="Plastocyanin-like" evidence="20">
    <location>
        <begin position="168"/>
        <end position="316"/>
    </location>
</feature>
<evidence type="ECO:0000256" key="13">
    <source>
        <dbReference type="ARBA" id="ARBA00023065"/>
    </source>
</evidence>
<feature type="compositionally biased region" description="Gly residues" evidence="17">
    <location>
        <begin position="612"/>
        <end position="638"/>
    </location>
</feature>
<feature type="chain" id="PRO_5042864359" evidence="19">
    <location>
        <begin position="35"/>
        <end position="647"/>
    </location>
</feature>
<dbReference type="CDD" id="cd13877">
    <property type="entry name" value="CuRO_2_Fet3p_like"/>
    <property type="match status" value="1"/>
</dbReference>
<accession>A0AAN6RR92</accession>
<feature type="region of interest" description="Disordered" evidence="17">
    <location>
        <begin position="612"/>
        <end position="647"/>
    </location>
</feature>
<evidence type="ECO:0000256" key="10">
    <source>
        <dbReference type="ARBA" id="ARBA00023002"/>
    </source>
</evidence>
<dbReference type="InterPro" id="IPR008972">
    <property type="entry name" value="Cupredoxin"/>
</dbReference>
<dbReference type="Pfam" id="PF00394">
    <property type="entry name" value="Cu-oxidase"/>
    <property type="match status" value="1"/>
</dbReference>
<feature type="transmembrane region" description="Helical" evidence="18">
    <location>
        <begin position="568"/>
        <end position="590"/>
    </location>
</feature>
<keyword evidence="5 18" id="KW-0812">Transmembrane</keyword>
<protein>
    <submittedName>
        <fullName evidence="23">Multicopper like protein</fullName>
    </submittedName>
</protein>
<keyword evidence="4" id="KW-0410">Iron transport</keyword>
<keyword evidence="24" id="KW-1185">Reference proteome</keyword>
<keyword evidence="9 18" id="KW-1133">Transmembrane helix</keyword>